<protein>
    <submittedName>
        <fullName evidence="2">Uncharacterized protein</fullName>
    </submittedName>
</protein>
<accession>A0A286NTF3</accession>
<keyword evidence="1" id="KW-1133">Transmembrane helix</keyword>
<proteinExistence type="predicted"/>
<dbReference type="Proteomes" id="UP000242855">
    <property type="component" value="Chromosome"/>
</dbReference>
<dbReference type="AlphaFoldDB" id="A0A286NTF3"/>
<evidence type="ECO:0000313" key="3">
    <source>
        <dbReference type="Proteomes" id="UP000242855"/>
    </source>
</evidence>
<keyword evidence="1" id="KW-0812">Transmembrane</keyword>
<evidence type="ECO:0000256" key="1">
    <source>
        <dbReference type="SAM" id="Phobius"/>
    </source>
</evidence>
<sequence length="96" mass="11267">MLIAAILSSVFINKEWILIVIWIFFGISFIVYISLYIYFSLKKPDYLRSEKHQIMTQAIQVLGDNEKAFNPNMEHIANIMSPYSKLKDKEQNPLLK</sequence>
<dbReference type="EMBL" id="CP022378">
    <property type="protein sequence ID" value="ATA67292.1"/>
    <property type="molecule type" value="Genomic_DNA"/>
</dbReference>
<organism evidence="2 3">
    <name type="scientific">Capnocytophaga cynodegmi</name>
    <dbReference type="NCBI Taxonomy" id="28189"/>
    <lineage>
        <taxon>Bacteria</taxon>
        <taxon>Pseudomonadati</taxon>
        <taxon>Bacteroidota</taxon>
        <taxon>Flavobacteriia</taxon>
        <taxon>Flavobacteriales</taxon>
        <taxon>Flavobacteriaceae</taxon>
        <taxon>Capnocytophaga</taxon>
    </lineage>
</organism>
<evidence type="ECO:0000313" key="2">
    <source>
        <dbReference type="EMBL" id="ATA67292.1"/>
    </source>
</evidence>
<feature type="transmembrane region" description="Helical" evidence="1">
    <location>
        <begin position="16"/>
        <end position="39"/>
    </location>
</feature>
<keyword evidence="1" id="KW-0472">Membrane</keyword>
<name>A0A286NTF3_9FLAO</name>
<gene>
    <name evidence="2" type="ORF">CGC48_00845</name>
</gene>
<reference evidence="2 3" key="1">
    <citation type="journal article" date="2017" name="Genome Announc.">
        <title>Twelve Complete Reference Genomes of Clinical Isolates in the Capnocytophaga Genus.</title>
        <authorList>
            <person name="Villarma A."/>
            <person name="Gulvik C.A."/>
            <person name="Rowe L.A."/>
            <person name="Sheth M."/>
            <person name="Juieng P."/>
            <person name="Nicholson A.C."/>
            <person name="Loparev V.N."/>
            <person name="McQuiston J.R."/>
        </authorList>
    </citation>
    <scope>NUCLEOTIDE SEQUENCE [LARGE SCALE GENOMIC DNA]</scope>
    <source>
        <strain evidence="2 3">G7591</strain>
    </source>
</reference>
<dbReference type="KEGG" id="ccyn:CGC48_00845"/>